<keyword evidence="6" id="KW-0472">Membrane</keyword>
<dbReference type="InterPro" id="IPR019931">
    <property type="entry name" value="LPXTG_anchor"/>
</dbReference>
<dbReference type="RefSeq" id="WP_016455898.1">
    <property type="nucleotide sequence ID" value="NZ_KE150269.1"/>
</dbReference>
<keyword evidence="2" id="KW-0964">Secreted</keyword>
<dbReference type="OrthoDB" id="3268315at2"/>
<feature type="non-terminal residue" evidence="8">
    <location>
        <position position="1"/>
    </location>
</feature>
<dbReference type="PATRIC" id="fig|883161.3.peg.1060"/>
<evidence type="ECO:0000259" key="7">
    <source>
        <dbReference type="PROSITE" id="PS50847"/>
    </source>
</evidence>
<dbReference type="PROSITE" id="PS50847">
    <property type="entry name" value="GRAM_POS_ANCHORING"/>
    <property type="match status" value="1"/>
</dbReference>
<dbReference type="InterPro" id="IPR042229">
    <property type="entry name" value="Listeria/Bacterioides_rpt_sf"/>
</dbReference>
<proteinExistence type="predicted"/>
<feature type="compositionally biased region" description="Basic residues" evidence="5">
    <location>
        <begin position="99"/>
        <end position="108"/>
    </location>
</feature>
<keyword evidence="1" id="KW-0134">Cell wall</keyword>
<sequence>AVWKKIPVTVSYDANGGSGEMKAVTVDKGSEYTVLPNGFTAPDDTQEFKAWEVNGQEVAPGTEITVNGDTVVKAVWKKIPVDNPNGGSNKNGDGAAKASKSRKSRKLPKTGNAGMPYQVAAMILAAGGLVIAGRKKIKKH</sequence>
<dbReference type="STRING" id="883161.HMPREF9306_01065"/>
<accession>S2VZ27</accession>
<reference evidence="8 9" key="1">
    <citation type="submission" date="2013-04" db="EMBL/GenBank/DDBJ databases">
        <title>The Genome Sequence of Propionimicrobium lymphophilum ACS-093-V-SCH5.</title>
        <authorList>
            <consortium name="The Broad Institute Genomics Platform"/>
            <person name="Earl A."/>
            <person name="Ward D."/>
            <person name="Feldgarden M."/>
            <person name="Gevers D."/>
            <person name="Saerens B."/>
            <person name="Vaneechoutte M."/>
            <person name="Walker B."/>
            <person name="Young S."/>
            <person name="Zeng Q."/>
            <person name="Gargeya S."/>
            <person name="Fitzgerald M."/>
            <person name="Haas B."/>
            <person name="Abouelleil A."/>
            <person name="Allen A.W."/>
            <person name="Alvarado L."/>
            <person name="Arachchi H.M."/>
            <person name="Berlin A.M."/>
            <person name="Chapman S.B."/>
            <person name="Gainer-Dewar J."/>
            <person name="Goldberg J."/>
            <person name="Griggs A."/>
            <person name="Gujja S."/>
            <person name="Hansen M."/>
            <person name="Howarth C."/>
            <person name="Imamovic A."/>
            <person name="Ireland A."/>
            <person name="Larimer J."/>
            <person name="McCowan C."/>
            <person name="Murphy C."/>
            <person name="Pearson M."/>
            <person name="Poon T.W."/>
            <person name="Priest M."/>
            <person name="Roberts A."/>
            <person name="Saif S."/>
            <person name="Shea T."/>
            <person name="Sisk P."/>
            <person name="Sykes S."/>
            <person name="Wortman J."/>
            <person name="Nusbaum C."/>
            <person name="Birren B."/>
        </authorList>
    </citation>
    <scope>NUCLEOTIDE SEQUENCE [LARGE SCALE GENOMIC DNA]</scope>
    <source>
        <strain evidence="8 9">ACS-093-V-SCH5</strain>
    </source>
</reference>
<evidence type="ECO:0000256" key="3">
    <source>
        <dbReference type="ARBA" id="ARBA00022729"/>
    </source>
</evidence>
<evidence type="ECO:0000256" key="5">
    <source>
        <dbReference type="SAM" id="MobiDB-lite"/>
    </source>
</evidence>
<gene>
    <name evidence="8" type="ORF">HMPREF9306_01065</name>
</gene>
<dbReference type="Gene3D" id="2.60.40.4270">
    <property type="entry name" value="Listeria-Bacteroides repeat domain"/>
    <property type="match status" value="1"/>
</dbReference>
<evidence type="ECO:0000256" key="4">
    <source>
        <dbReference type="ARBA" id="ARBA00023088"/>
    </source>
</evidence>
<feature type="transmembrane region" description="Helical" evidence="6">
    <location>
        <begin position="115"/>
        <end position="133"/>
    </location>
</feature>
<comment type="caution">
    <text evidence="8">The sequence shown here is derived from an EMBL/GenBank/DDBJ whole genome shotgun (WGS) entry which is preliminary data.</text>
</comment>
<dbReference type="AlphaFoldDB" id="S2VZ27"/>
<organism evidence="8 9">
    <name type="scientific">Propionimicrobium lymphophilum ACS-093-V-SCH5</name>
    <dbReference type="NCBI Taxonomy" id="883161"/>
    <lineage>
        <taxon>Bacteria</taxon>
        <taxon>Bacillati</taxon>
        <taxon>Actinomycetota</taxon>
        <taxon>Actinomycetes</taxon>
        <taxon>Propionibacteriales</taxon>
        <taxon>Propionibacteriaceae</taxon>
        <taxon>Propionimicrobium</taxon>
    </lineage>
</organism>
<feature type="region of interest" description="Disordered" evidence="5">
    <location>
        <begin position="79"/>
        <end position="112"/>
    </location>
</feature>
<dbReference type="EMBL" id="AGZR01000006">
    <property type="protein sequence ID" value="EPD32758.1"/>
    <property type="molecule type" value="Genomic_DNA"/>
</dbReference>
<dbReference type="HOGENOM" id="CLU_1839392_0_0_11"/>
<evidence type="ECO:0000313" key="8">
    <source>
        <dbReference type="EMBL" id="EPD32758.1"/>
    </source>
</evidence>
<dbReference type="Proteomes" id="UP000014417">
    <property type="component" value="Unassembled WGS sequence"/>
</dbReference>
<keyword evidence="6" id="KW-0812">Transmembrane</keyword>
<feature type="domain" description="Gram-positive cocci surface proteins LPxTG" evidence="7">
    <location>
        <begin position="107"/>
        <end position="140"/>
    </location>
</feature>
<evidence type="ECO:0000256" key="1">
    <source>
        <dbReference type="ARBA" id="ARBA00022512"/>
    </source>
</evidence>
<keyword evidence="6" id="KW-1133">Transmembrane helix</keyword>
<keyword evidence="9" id="KW-1185">Reference proteome</keyword>
<protein>
    <submittedName>
        <fullName evidence="8">LPXTG-domain-containing protein cell wall anchor domain</fullName>
    </submittedName>
</protein>
<dbReference type="NCBIfam" id="TIGR01167">
    <property type="entry name" value="LPXTG_anchor"/>
    <property type="match status" value="1"/>
</dbReference>
<evidence type="ECO:0000256" key="2">
    <source>
        <dbReference type="ARBA" id="ARBA00022525"/>
    </source>
</evidence>
<keyword evidence="4" id="KW-0572">Peptidoglycan-anchor</keyword>
<name>S2VZ27_9ACTN</name>
<keyword evidence="3" id="KW-0732">Signal</keyword>
<evidence type="ECO:0000256" key="6">
    <source>
        <dbReference type="SAM" id="Phobius"/>
    </source>
</evidence>
<evidence type="ECO:0000313" key="9">
    <source>
        <dbReference type="Proteomes" id="UP000014417"/>
    </source>
</evidence>